<sequence>MKLVQSAALCAAFGAYIYFLAMGNLWLALVPVLLLVVIAVGRKIFAPAKDKPAPLSLLVFLFLSTAVAYLLPEEPSYALTIAVVSCVVVFAFAVWDKPVSAHHDSA</sequence>
<reference evidence="2 3" key="1">
    <citation type="submission" date="2020-07" db="EMBL/GenBank/DDBJ databases">
        <title>Complete genome and description of Corynebacterium incognita strain Marseille-Q3630 sp. nov.</title>
        <authorList>
            <person name="Boxberger M."/>
        </authorList>
    </citation>
    <scope>NUCLEOTIDE SEQUENCE [LARGE SCALE GENOMIC DNA]</scope>
    <source>
        <strain evidence="2 3">Marseille-Q3630</strain>
    </source>
</reference>
<dbReference type="RefSeq" id="WP_185175621.1">
    <property type="nucleotide sequence ID" value="NZ_CP059404.1"/>
</dbReference>
<evidence type="ECO:0000313" key="3">
    <source>
        <dbReference type="Proteomes" id="UP000515743"/>
    </source>
</evidence>
<dbReference type="KEGG" id="cik:H0194_09330"/>
<proteinExistence type="predicted"/>
<keyword evidence="1" id="KW-0472">Membrane</keyword>
<gene>
    <name evidence="2" type="ORF">H0194_09330</name>
</gene>
<name>A0A7G7CNS8_9CORY</name>
<feature type="transmembrane region" description="Helical" evidence="1">
    <location>
        <begin position="24"/>
        <end position="41"/>
    </location>
</feature>
<dbReference type="Proteomes" id="UP000515743">
    <property type="component" value="Chromosome"/>
</dbReference>
<accession>A0A7G7CNS8</accession>
<protein>
    <submittedName>
        <fullName evidence="2">Uncharacterized protein</fullName>
    </submittedName>
</protein>
<keyword evidence="1" id="KW-0812">Transmembrane</keyword>
<evidence type="ECO:0000313" key="2">
    <source>
        <dbReference type="EMBL" id="QNE89244.1"/>
    </source>
</evidence>
<dbReference type="AlphaFoldDB" id="A0A7G7CNS8"/>
<evidence type="ECO:0000256" key="1">
    <source>
        <dbReference type="SAM" id="Phobius"/>
    </source>
</evidence>
<keyword evidence="1" id="KW-1133">Transmembrane helix</keyword>
<organism evidence="2 3">
    <name type="scientific">Corynebacterium incognita</name>
    <dbReference type="NCBI Taxonomy" id="2754725"/>
    <lineage>
        <taxon>Bacteria</taxon>
        <taxon>Bacillati</taxon>
        <taxon>Actinomycetota</taxon>
        <taxon>Actinomycetes</taxon>
        <taxon>Mycobacteriales</taxon>
        <taxon>Corynebacteriaceae</taxon>
        <taxon>Corynebacterium</taxon>
    </lineage>
</organism>
<feature type="transmembrane region" description="Helical" evidence="1">
    <location>
        <begin position="53"/>
        <end position="71"/>
    </location>
</feature>
<dbReference type="EMBL" id="CP059404">
    <property type="protein sequence ID" value="QNE89244.1"/>
    <property type="molecule type" value="Genomic_DNA"/>
</dbReference>
<feature type="transmembrane region" description="Helical" evidence="1">
    <location>
        <begin position="77"/>
        <end position="95"/>
    </location>
</feature>
<keyword evidence="3" id="KW-1185">Reference proteome</keyword>